<comment type="catalytic activity">
    <reaction evidence="12">
        <text>2,5-diamino-6-hydroxy-4-(5-phosphoribosylamino)-pyrimidine + H2O + H(+) = 5-amino-6-(5-phospho-D-ribosylamino)uracil + NH4(+)</text>
        <dbReference type="Rhea" id="RHEA:21868"/>
        <dbReference type="ChEBI" id="CHEBI:15377"/>
        <dbReference type="ChEBI" id="CHEBI:15378"/>
        <dbReference type="ChEBI" id="CHEBI:28938"/>
        <dbReference type="ChEBI" id="CHEBI:58453"/>
        <dbReference type="ChEBI" id="CHEBI:58614"/>
        <dbReference type="EC" id="3.5.4.26"/>
    </reaction>
</comment>
<dbReference type="RefSeq" id="WP_058526149.1">
    <property type="nucleotide sequence ID" value="NZ_CAAAHY010000006.1"/>
</dbReference>
<evidence type="ECO:0000256" key="7">
    <source>
        <dbReference type="ARBA" id="ARBA00022723"/>
    </source>
</evidence>
<feature type="binding site" evidence="15">
    <location>
        <position position="83"/>
    </location>
    <ligand>
        <name>Zn(2+)</name>
        <dbReference type="ChEBI" id="CHEBI:29105"/>
        <note>catalytic</note>
    </ligand>
</feature>
<dbReference type="NCBIfam" id="TIGR00326">
    <property type="entry name" value="eubact_ribD"/>
    <property type="match status" value="1"/>
</dbReference>
<accession>A0A0W0TQX8</accession>
<feature type="binding site" evidence="14">
    <location>
        <position position="206"/>
    </location>
    <ligand>
        <name>substrate</name>
    </ligand>
</feature>
<keyword evidence="11" id="KW-0511">Multifunctional enzyme</keyword>
<keyword evidence="8 12" id="KW-0862">Zinc</keyword>
<dbReference type="PANTHER" id="PTHR38011:SF7">
    <property type="entry name" value="2,5-DIAMINO-6-RIBOSYLAMINO-4(3H)-PYRIMIDINONE 5'-PHOSPHATE REDUCTASE"/>
    <property type="match status" value="1"/>
</dbReference>
<dbReference type="CDD" id="cd01284">
    <property type="entry name" value="Riboflavin_deaminase-reductase"/>
    <property type="match status" value="1"/>
</dbReference>
<dbReference type="InterPro" id="IPR016193">
    <property type="entry name" value="Cytidine_deaminase-like"/>
</dbReference>
<feature type="binding site" evidence="15">
    <location>
        <position position="49"/>
    </location>
    <ligand>
        <name>Zn(2+)</name>
        <dbReference type="ChEBI" id="CHEBI:29105"/>
        <note>catalytic</note>
    </ligand>
</feature>
<dbReference type="GO" id="GO:0008703">
    <property type="term" value="F:5-amino-6-(5-phosphoribosylamino)uracil reductase activity"/>
    <property type="evidence" value="ECO:0007669"/>
    <property type="project" value="UniProtKB-EC"/>
</dbReference>
<dbReference type="SUPFAM" id="SSF53597">
    <property type="entry name" value="Dihydrofolate reductase-like"/>
    <property type="match status" value="1"/>
</dbReference>
<evidence type="ECO:0000259" key="16">
    <source>
        <dbReference type="PROSITE" id="PS51747"/>
    </source>
</evidence>
<evidence type="ECO:0000256" key="14">
    <source>
        <dbReference type="PIRSR" id="PIRSR006769-2"/>
    </source>
</evidence>
<dbReference type="Pfam" id="PF00383">
    <property type="entry name" value="dCMP_cyt_deam_1"/>
    <property type="match status" value="1"/>
</dbReference>
<evidence type="ECO:0000256" key="4">
    <source>
        <dbReference type="ARBA" id="ARBA00005259"/>
    </source>
</evidence>
<dbReference type="InterPro" id="IPR024072">
    <property type="entry name" value="DHFR-like_dom_sf"/>
</dbReference>
<evidence type="ECO:0000256" key="2">
    <source>
        <dbReference type="ARBA" id="ARBA00004882"/>
    </source>
</evidence>
<dbReference type="EC" id="1.1.1.193" evidence="12"/>
<dbReference type="Gene3D" id="3.40.430.10">
    <property type="entry name" value="Dihydrofolate Reductase, subunit A"/>
    <property type="match status" value="1"/>
</dbReference>
<dbReference type="EC" id="3.5.4.26" evidence="12"/>
<comment type="pathway">
    <text evidence="2 12">Cofactor biosynthesis; riboflavin biosynthesis; 5-amino-6-(D-ribitylamino)uracil from GTP: step 2/4.</text>
</comment>
<dbReference type="PROSITE" id="PS51747">
    <property type="entry name" value="CYT_DCMP_DEAMINASES_2"/>
    <property type="match status" value="1"/>
</dbReference>
<name>A0A0W0TQX8_LEGER</name>
<sequence>MHNSFMLHALDQARLGKGFCAPNPSVGAVAVRGQAIIAAGYHAGAGKPHAEQEVLRQLSGNLSDVTLYVTLEPCNHWGKTPPCVEAIIQAGVGRVVYGFADPNPLVAANNTPALLQQHGIEVVQCVLPQIDAFYQSYHHWTLTKKPWVTAKIAQTLDGKIAGPNGERVSISNADCSEFTHTQRLHCDIVLTTAATIRNDNPRLDVRLPGYACKKPLAIIDRNLSLTAELTVFSTALYCHVFHDETVSVKNPLPHCTYHAVSSQANRLDLQAIIGSLGASGYHDVWVEAGGRLFSALHEQHLVNTTFFYIVPEVLGESASNGYHGGEILKGGRSVSWQAKADNMILRLDWLEK</sequence>
<evidence type="ECO:0000256" key="10">
    <source>
        <dbReference type="ARBA" id="ARBA00023002"/>
    </source>
</evidence>
<proteinExistence type="inferred from homology"/>
<evidence type="ECO:0000313" key="18">
    <source>
        <dbReference type="Proteomes" id="UP000054773"/>
    </source>
</evidence>
<evidence type="ECO:0000256" key="8">
    <source>
        <dbReference type="ARBA" id="ARBA00022833"/>
    </source>
</evidence>
<dbReference type="GO" id="GO:0009231">
    <property type="term" value="P:riboflavin biosynthetic process"/>
    <property type="evidence" value="ECO:0007669"/>
    <property type="project" value="UniProtKB-UniPathway"/>
</dbReference>
<comment type="pathway">
    <text evidence="3 12">Cofactor biosynthesis; riboflavin biosynthesis; 5-amino-6-(D-ribitylamino)uracil from GTP: step 3/4.</text>
</comment>
<dbReference type="InterPro" id="IPR002125">
    <property type="entry name" value="CMP_dCMP_dom"/>
</dbReference>
<dbReference type="AlphaFoldDB" id="A0A0W0TQX8"/>
<evidence type="ECO:0000256" key="11">
    <source>
        <dbReference type="ARBA" id="ARBA00023268"/>
    </source>
</evidence>
<evidence type="ECO:0000256" key="3">
    <source>
        <dbReference type="ARBA" id="ARBA00004910"/>
    </source>
</evidence>
<dbReference type="GO" id="GO:0008835">
    <property type="term" value="F:diaminohydroxyphosphoribosylaminopyrimidine deaminase activity"/>
    <property type="evidence" value="ECO:0007669"/>
    <property type="project" value="UniProtKB-EC"/>
</dbReference>
<dbReference type="STRING" id="448.Lery_0983"/>
<feature type="active site" description="Proton donor" evidence="13">
    <location>
        <position position="51"/>
    </location>
</feature>
<dbReference type="InterPro" id="IPR050765">
    <property type="entry name" value="Riboflavin_Biosynth_HTPR"/>
</dbReference>
<evidence type="ECO:0000256" key="13">
    <source>
        <dbReference type="PIRSR" id="PIRSR006769-1"/>
    </source>
</evidence>
<keyword evidence="9 12" id="KW-0521">NADP</keyword>
<evidence type="ECO:0000256" key="9">
    <source>
        <dbReference type="ARBA" id="ARBA00022857"/>
    </source>
</evidence>
<evidence type="ECO:0000256" key="15">
    <source>
        <dbReference type="PIRSR" id="PIRSR006769-3"/>
    </source>
</evidence>
<keyword evidence="12" id="KW-0378">Hydrolase</keyword>
<dbReference type="Proteomes" id="UP000054773">
    <property type="component" value="Unassembled WGS sequence"/>
</dbReference>
<dbReference type="PANTHER" id="PTHR38011">
    <property type="entry name" value="DIHYDROFOLATE REDUCTASE FAMILY PROTEIN (AFU_ORTHOLOGUE AFUA_8G06820)"/>
    <property type="match status" value="1"/>
</dbReference>
<comment type="similarity">
    <text evidence="4 12">In the N-terminal section; belongs to the cytidine and deoxycytidylate deaminase family.</text>
</comment>
<dbReference type="UniPathway" id="UPA00275">
    <property type="reaction ID" value="UER00401"/>
</dbReference>
<feature type="binding site" evidence="14">
    <location>
        <position position="203"/>
    </location>
    <ligand>
        <name>substrate</name>
    </ligand>
</feature>
<evidence type="ECO:0000313" key="17">
    <source>
        <dbReference type="EMBL" id="KTC97929.1"/>
    </source>
</evidence>
<keyword evidence="10 12" id="KW-0560">Oxidoreductase</keyword>
<comment type="catalytic activity">
    <reaction evidence="12">
        <text>5-amino-6-(5-phospho-D-ribitylamino)uracil + NADP(+) = 5-amino-6-(5-phospho-D-ribosylamino)uracil + NADPH + H(+)</text>
        <dbReference type="Rhea" id="RHEA:17845"/>
        <dbReference type="ChEBI" id="CHEBI:15378"/>
        <dbReference type="ChEBI" id="CHEBI:57783"/>
        <dbReference type="ChEBI" id="CHEBI:58349"/>
        <dbReference type="ChEBI" id="CHEBI:58421"/>
        <dbReference type="ChEBI" id="CHEBI:58453"/>
        <dbReference type="EC" id="1.1.1.193"/>
    </reaction>
</comment>
<dbReference type="PIRSF" id="PIRSF006769">
    <property type="entry name" value="RibD"/>
    <property type="match status" value="1"/>
</dbReference>
<feature type="binding site" evidence="14">
    <location>
        <position position="199"/>
    </location>
    <ligand>
        <name>NADP(+)</name>
        <dbReference type="ChEBI" id="CHEBI:58349"/>
    </ligand>
</feature>
<evidence type="ECO:0000256" key="1">
    <source>
        <dbReference type="ARBA" id="ARBA00002151"/>
    </source>
</evidence>
<organism evidence="17 18">
    <name type="scientific">Legionella erythra</name>
    <dbReference type="NCBI Taxonomy" id="448"/>
    <lineage>
        <taxon>Bacteria</taxon>
        <taxon>Pseudomonadati</taxon>
        <taxon>Pseudomonadota</taxon>
        <taxon>Gammaproteobacteria</taxon>
        <taxon>Legionellales</taxon>
        <taxon>Legionellaceae</taxon>
        <taxon>Legionella</taxon>
    </lineage>
</organism>
<feature type="binding site" evidence="14">
    <location>
        <position position="183"/>
    </location>
    <ligand>
        <name>substrate</name>
    </ligand>
</feature>
<comment type="cofactor">
    <cofactor evidence="12 15">
        <name>Zn(2+)</name>
        <dbReference type="ChEBI" id="CHEBI:29105"/>
    </cofactor>
    <text evidence="12 15">Binds 1 zinc ion.</text>
</comment>
<keyword evidence="7 12" id="KW-0479">Metal-binding</keyword>
<dbReference type="InterPro" id="IPR004794">
    <property type="entry name" value="Eubact_RibD"/>
</dbReference>
<dbReference type="PROSITE" id="PS00903">
    <property type="entry name" value="CYT_DCMP_DEAMINASES_1"/>
    <property type="match status" value="1"/>
</dbReference>
<feature type="binding site" evidence="15">
    <location>
        <position position="74"/>
    </location>
    <ligand>
        <name>Zn(2+)</name>
        <dbReference type="ChEBI" id="CHEBI:29105"/>
        <note>catalytic</note>
    </ligand>
</feature>
<gene>
    <name evidence="17" type="primary">ribD</name>
    <name evidence="17" type="ORF">Lery_0983</name>
</gene>
<feature type="domain" description="CMP/dCMP-type deaminase" evidence="16">
    <location>
        <begin position="1"/>
        <end position="122"/>
    </location>
</feature>
<protein>
    <recommendedName>
        <fullName evidence="12">Riboflavin biosynthesis protein RibD</fullName>
    </recommendedName>
    <domain>
        <recommendedName>
            <fullName evidence="12">Diaminohydroxyphosphoribosylaminopyrimidine deaminase</fullName>
            <shortName evidence="12">DRAP deaminase</shortName>
            <ecNumber evidence="12">3.5.4.26</ecNumber>
        </recommendedName>
        <alternativeName>
            <fullName evidence="12">Riboflavin-specific deaminase</fullName>
        </alternativeName>
    </domain>
    <domain>
        <recommendedName>
            <fullName evidence="12">5-amino-6-(5-phosphoribosylamino)uracil reductase</fullName>
            <ecNumber evidence="12">1.1.1.193</ecNumber>
        </recommendedName>
        <alternativeName>
            <fullName evidence="12">HTP reductase</fullName>
        </alternativeName>
    </domain>
</protein>
<reference evidence="17 18" key="1">
    <citation type="submission" date="2015-11" db="EMBL/GenBank/DDBJ databases">
        <title>Genomic analysis of 38 Legionella species identifies large and diverse effector repertoires.</title>
        <authorList>
            <person name="Burstein D."/>
            <person name="Amaro F."/>
            <person name="Zusman T."/>
            <person name="Lifshitz Z."/>
            <person name="Cohen O."/>
            <person name="Gilbert J.A."/>
            <person name="Pupko T."/>
            <person name="Shuman H.A."/>
            <person name="Segal G."/>
        </authorList>
    </citation>
    <scope>NUCLEOTIDE SEQUENCE [LARGE SCALE GENOMIC DNA]</scope>
    <source>
        <strain evidence="17 18">SE-32A-C8</strain>
    </source>
</reference>
<dbReference type="PATRIC" id="fig|448.7.peg.1031"/>
<comment type="caution">
    <text evidence="17">The sequence shown here is derived from an EMBL/GenBank/DDBJ whole genome shotgun (WGS) entry which is preliminary data.</text>
</comment>
<evidence type="ECO:0000256" key="6">
    <source>
        <dbReference type="ARBA" id="ARBA00022619"/>
    </source>
</evidence>
<comment type="similarity">
    <text evidence="5 12">In the C-terminal section; belongs to the HTP reductase family.</text>
</comment>
<feature type="binding site" evidence="14">
    <location>
        <position position="195"/>
    </location>
    <ligand>
        <name>NADP(+)</name>
        <dbReference type="ChEBI" id="CHEBI:58349"/>
    </ligand>
</feature>
<keyword evidence="18" id="KW-1185">Reference proteome</keyword>
<dbReference type="SUPFAM" id="SSF53927">
    <property type="entry name" value="Cytidine deaminase-like"/>
    <property type="match status" value="1"/>
</dbReference>
<dbReference type="OrthoDB" id="9800865at2"/>
<dbReference type="Pfam" id="PF01872">
    <property type="entry name" value="RibD_C"/>
    <property type="match status" value="1"/>
</dbReference>
<dbReference type="InterPro" id="IPR016192">
    <property type="entry name" value="APOBEC/CMP_deaminase_Zn-bd"/>
</dbReference>
<dbReference type="EMBL" id="LNYA01000023">
    <property type="protein sequence ID" value="KTC97929.1"/>
    <property type="molecule type" value="Genomic_DNA"/>
</dbReference>
<comment type="function">
    <text evidence="1 12">Converts 2,5-diamino-6-(ribosylamino)-4(3h)-pyrimidinone 5'-phosphate into 5-amino-6-(ribosylamino)-2,4(1h,3h)-pyrimidinedione 5'-phosphate.</text>
</comment>
<dbReference type="InterPro" id="IPR002734">
    <property type="entry name" value="RibDG_C"/>
</dbReference>
<evidence type="ECO:0000256" key="5">
    <source>
        <dbReference type="ARBA" id="ARBA00007417"/>
    </source>
</evidence>
<feature type="binding site" evidence="14">
    <location>
        <position position="287"/>
    </location>
    <ligand>
        <name>substrate</name>
    </ligand>
</feature>
<feature type="binding site" evidence="14">
    <location>
        <begin position="289"/>
        <end position="295"/>
    </location>
    <ligand>
        <name>NADP(+)</name>
        <dbReference type="ChEBI" id="CHEBI:58349"/>
    </ligand>
</feature>
<dbReference type="Gene3D" id="3.40.140.10">
    <property type="entry name" value="Cytidine Deaminase, domain 2"/>
    <property type="match status" value="1"/>
</dbReference>
<evidence type="ECO:0000256" key="12">
    <source>
        <dbReference type="PIRNR" id="PIRNR006769"/>
    </source>
</evidence>
<dbReference type="GO" id="GO:0008270">
    <property type="term" value="F:zinc ion binding"/>
    <property type="evidence" value="ECO:0007669"/>
    <property type="project" value="InterPro"/>
</dbReference>
<feature type="binding site" evidence="14">
    <location>
        <position position="153"/>
    </location>
    <ligand>
        <name>NADP(+)</name>
        <dbReference type="ChEBI" id="CHEBI:58349"/>
    </ligand>
</feature>
<keyword evidence="6 12" id="KW-0686">Riboflavin biosynthesis</keyword>